<evidence type="ECO:0000256" key="4">
    <source>
        <dbReference type="ARBA" id="ARBA00022640"/>
    </source>
</evidence>
<dbReference type="InterPro" id="IPR013766">
    <property type="entry name" value="Thioredoxin_domain"/>
</dbReference>
<evidence type="ECO:0000256" key="9">
    <source>
        <dbReference type="ARBA" id="ARBA00038056"/>
    </source>
</evidence>
<evidence type="ECO:0000256" key="2">
    <source>
        <dbReference type="ARBA" id="ARBA00022448"/>
    </source>
</evidence>
<accession>A0A6A1UTZ6</accession>
<dbReference type="EMBL" id="RXIC02000026">
    <property type="protein sequence ID" value="KAB1203288.1"/>
    <property type="molecule type" value="Genomic_DNA"/>
</dbReference>
<name>A0A6A1UTZ6_9ROSI</name>
<dbReference type="OrthoDB" id="2121326at2759"/>
<dbReference type="InterPro" id="IPR036249">
    <property type="entry name" value="Thioredoxin-like_sf"/>
</dbReference>
<dbReference type="Gene3D" id="3.40.30.10">
    <property type="entry name" value="Glutaredoxin"/>
    <property type="match status" value="1"/>
</dbReference>
<evidence type="ECO:0000313" key="12">
    <source>
        <dbReference type="Proteomes" id="UP000516437"/>
    </source>
</evidence>
<dbReference type="AlphaFoldDB" id="A0A6A1UTZ6"/>
<comment type="subcellular location">
    <subcellularLocation>
        <location evidence="1">Plastid</location>
        <location evidence="1">Chloroplast</location>
    </subcellularLocation>
</comment>
<evidence type="ECO:0000256" key="1">
    <source>
        <dbReference type="ARBA" id="ARBA00004229"/>
    </source>
</evidence>
<keyword evidence="2" id="KW-0813">Transport</keyword>
<dbReference type="InterPro" id="IPR005746">
    <property type="entry name" value="Thioredoxin"/>
</dbReference>
<evidence type="ECO:0000313" key="11">
    <source>
        <dbReference type="EMBL" id="KAB1203288.1"/>
    </source>
</evidence>
<dbReference type="GO" id="GO:0008047">
    <property type="term" value="F:enzyme activator activity"/>
    <property type="evidence" value="ECO:0007669"/>
    <property type="project" value="UniProtKB-ARBA"/>
</dbReference>
<sequence>MALENCFQVSTVCTTRAAALQCYYPFSSKEKVHLPTCNGLRKSILGASLSSSSYPNFLSSRSRKASIVCKAREAVDAVQVVTDSSWNNLVIASENPVLVEFWAPWCGPCRMIAPVIDELAKEYAGKVLCCKLNTDDCPNIATKYGIRSIPTVLFFKNGEKKESVIGAVPKSTLSATIEKYIEA</sequence>
<dbReference type="PANTHER" id="PTHR45663:SF42">
    <property type="entry name" value="THIOREDOXIN M5, CHLOROPLASTIC"/>
    <property type="match status" value="1"/>
</dbReference>
<protein>
    <submittedName>
        <fullName evidence="11">Thioredoxin M-type, chloroplastic</fullName>
    </submittedName>
</protein>
<feature type="domain" description="Thioredoxin" evidence="10">
    <location>
        <begin position="48"/>
        <end position="183"/>
    </location>
</feature>
<dbReference type="PROSITE" id="PS51352">
    <property type="entry name" value="THIOREDOXIN_2"/>
    <property type="match status" value="1"/>
</dbReference>
<evidence type="ECO:0000256" key="3">
    <source>
        <dbReference type="ARBA" id="ARBA00022528"/>
    </source>
</evidence>
<keyword evidence="5" id="KW-0809">Transit peptide</keyword>
<comment type="caution">
    <text evidence="11">The sequence shown here is derived from an EMBL/GenBank/DDBJ whole genome shotgun (WGS) entry which is preliminary data.</text>
</comment>
<proteinExistence type="inferred from homology"/>
<dbReference type="CDD" id="cd02947">
    <property type="entry name" value="TRX_family"/>
    <property type="match status" value="1"/>
</dbReference>
<dbReference type="FunFam" id="3.40.30.10:FF:000001">
    <property type="entry name" value="Thioredoxin"/>
    <property type="match status" value="1"/>
</dbReference>
<evidence type="ECO:0000256" key="6">
    <source>
        <dbReference type="ARBA" id="ARBA00022982"/>
    </source>
</evidence>
<keyword evidence="4" id="KW-0934">Plastid</keyword>
<evidence type="ECO:0000256" key="8">
    <source>
        <dbReference type="ARBA" id="ARBA00023284"/>
    </source>
</evidence>
<dbReference type="PANTHER" id="PTHR45663">
    <property type="entry name" value="GEO12009P1"/>
    <property type="match status" value="1"/>
</dbReference>
<dbReference type="GO" id="GO:0009507">
    <property type="term" value="C:chloroplast"/>
    <property type="evidence" value="ECO:0007669"/>
    <property type="project" value="UniProtKB-SubCell"/>
</dbReference>
<dbReference type="NCBIfam" id="TIGR01068">
    <property type="entry name" value="thioredoxin"/>
    <property type="match status" value="1"/>
</dbReference>
<gene>
    <name evidence="11" type="ORF">CJ030_MR8G003101</name>
</gene>
<keyword evidence="3" id="KW-0150">Chloroplast</keyword>
<organism evidence="11 12">
    <name type="scientific">Morella rubra</name>
    <name type="common">Chinese bayberry</name>
    <dbReference type="NCBI Taxonomy" id="262757"/>
    <lineage>
        <taxon>Eukaryota</taxon>
        <taxon>Viridiplantae</taxon>
        <taxon>Streptophyta</taxon>
        <taxon>Embryophyta</taxon>
        <taxon>Tracheophyta</taxon>
        <taxon>Spermatophyta</taxon>
        <taxon>Magnoliopsida</taxon>
        <taxon>eudicotyledons</taxon>
        <taxon>Gunneridae</taxon>
        <taxon>Pentapetalae</taxon>
        <taxon>rosids</taxon>
        <taxon>fabids</taxon>
        <taxon>Fagales</taxon>
        <taxon>Myricaceae</taxon>
        <taxon>Morella</taxon>
    </lineage>
</organism>
<comment type="similarity">
    <text evidence="9">Belongs to the thioredoxin family. Plant M-type subfamily.</text>
</comment>
<dbReference type="Proteomes" id="UP000516437">
    <property type="component" value="Chromosome 8"/>
</dbReference>
<evidence type="ECO:0000256" key="7">
    <source>
        <dbReference type="ARBA" id="ARBA00023157"/>
    </source>
</evidence>
<keyword evidence="12" id="KW-1185">Reference proteome</keyword>
<keyword evidence="7" id="KW-1015">Disulfide bond</keyword>
<evidence type="ECO:0000259" key="10">
    <source>
        <dbReference type="PROSITE" id="PS51352"/>
    </source>
</evidence>
<dbReference type="SUPFAM" id="SSF52833">
    <property type="entry name" value="Thioredoxin-like"/>
    <property type="match status" value="1"/>
</dbReference>
<dbReference type="GO" id="GO:0015035">
    <property type="term" value="F:protein-disulfide reductase activity"/>
    <property type="evidence" value="ECO:0007669"/>
    <property type="project" value="InterPro"/>
</dbReference>
<keyword evidence="6" id="KW-0249">Electron transport</keyword>
<dbReference type="PRINTS" id="PR00421">
    <property type="entry name" value="THIOREDOXIN"/>
</dbReference>
<dbReference type="InterPro" id="IPR017937">
    <property type="entry name" value="Thioredoxin_CS"/>
</dbReference>
<reference evidence="11 12" key="1">
    <citation type="journal article" date="2019" name="Plant Biotechnol. J.">
        <title>The red bayberry genome and genetic basis of sex determination.</title>
        <authorList>
            <person name="Jia H.M."/>
            <person name="Jia H.J."/>
            <person name="Cai Q.L."/>
            <person name="Wang Y."/>
            <person name="Zhao H.B."/>
            <person name="Yang W.F."/>
            <person name="Wang G.Y."/>
            <person name="Li Y.H."/>
            <person name="Zhan D.L."/>
            <person name="Shen Y.T."/>
            <person name="Niu Q.F."/>
            <person name="Chang L."/>
            <person name="Qiu J."/>
            <person name="Zhao L."/>
            <person name="Xie H.B."/>
            <person name="Fu W.Y."/>
            <person name="Jin J."/>
            <person name="Li X.W."/>
            <person name="Jiao Y."/>
            <person name="Zhou C.C."/>
            <person name="Tu T."/>
            <person name="Chai C.Y."/>
            <person name="Gao J.L."/>
            <person name="Fan L.J."/>
            <person name="van de Weg E."/>
            <person name="Wang J.Y."/>
            <person name="Gao Z.S."/>
        </authorList>
    </citation>
    <scope>NUCLEOTIDE SEQUENCE [LARGE SCALE GENOMIC DNA]</scope>
    <source>
        <tissue evidence="11">Leaves</tissue>
    </source>
</reference>
<evidence type="ECO:0000256" key="5">
    <source>
        <dbReference type="ARBA" id="ARBA00022946"/>
    </source>
</evidence>
<dbReference type="Pfam" id="PF00085">
    <property type="entry name" value="Thioredoxin"/>
    <property type="match status" value="1"/>
</dbReference>
<keyword evidence="8" id="KW-0676">Redox-active center</keyword>
<dbReference type="PROSITE" id="PS00194">
    <property type="entry name" value="THIOREDOXIN_1"/>
    <property type="match status" value="1"/>
</dbReference>